<comment type="caution">
    <text evidence="14">The sequence shown here is derived from an EMBL/GenBank/DDBJ whole genome shotgun (WGS) entry which is preliminary data.</text>
</comment>
<evidence type="ECO:0000256" key="1">
    <source>
        <dbReference type="ARBA" id="ARBA00004370"/>
    </source>
</evidence>
<accession>A0A812YCX3</accession>
<keyword evidence="5" id="KW-0677">Repeat</keyword>
<name>A0A812YCX3_SYMPI</name>
<dbReference type="EMBL" id="CAJNIZ010047625">
    <property type="protein sequence ID" value="CAE7772068.1"/>
    <property type="molecule type" value="Genomic_DNA"/>
</dbReference>
<keyword evidence="2" id="KW-0813">Transport</keyword>
<dbReference type="GO" id="GO:0006869">
    <property type="term" value="P:lipid transport"/>
    <property type="evidence" value="ECO:0007669"/>
    <property type="project" value="UniProtKB-KW"/>
</dbReference>
<dbReference type="InterPro" id="IPR039010">
    <property type="entry name" value="Synaptotagmin_SMP"/>
</dbReference>
<dbReference type="PANTHER" id="PTHR45761">
    <property type="entry name" value="EXTENDED SYNAPTOTAGMIN-LIKE PROTEIN 2, ISOFORM C"/>
    <property type="match status" value="1"/>
</dbReference>
<dbReference type="PROSITE" id="PS51847">
    <property type="entry name" value="SMP"/>
    <property type="match status" value="1"/>
</dbReference>
<keyword evidence="3" id="KW-0812">Transmembrane</keyword>
<keyword evidence="8" id="KW-0445">Lipid transport</keyword>
<organism evidence="14 15">
    <name type="scientific">Symbiodinium pilosum</name>
    <name type="common">Dinoflagellate</name>
    <dbReference type="NCBI Taxonomy" id="2952"/>
    <lineage>
        <taxon>Eukaryota</taxon>
        <taxon>Sar</taxon>
        <taxon>Alveolata</taxon>
        <taxon>Dinophyceae</taxon>
        <taxon>Suessiales</taxon>
        <taxon>Symbiodiniaceae</taxon>
        <taxon>Symbiodinium</taxon>
    </lineage>
</organism>
<gene>
    <name evidence="14" type="primary">ESYT3</name>
    <name evidence="14" type="ORF">SPIL2461_LOCUS22763</name>
</gene>
<keyword evidence="10" id="KW-0472">Membrane</keyword>
<dbReference type="GO" id="GO:0008289">
    <property type="term" value="F:lipid binding"/>
    <property type="evidence" value="ECO:0007669"/>
    <property type="project" value="UniProtKB-KW"/>
</dbReference>
<dbReference type="PANTHER" id="PTHR45761:SF1">
    <property type="entry name" value="EXTENDED SYNAPTOTAGMIN-LIKE PROTEIN 2, ISOFORM C"/>
    <property type="match status" value="1"/>
</dbReference>
<evidence type="ECO:0000256" key="9">
    <source>
        <dbReference type="ARBA" id="ARBA00023121"/>
    </source>
</evidence>
<evidence type="ECO:0000256" key="8">
    <source>
        <dbReference type="ARBA" id="ARBA00023055"/>
    </source>
</evidence>
<keyword evidence="9" id="KW-0446">Lipid-binding</keyword>
<evidence type="ECO:0000256" key="10">
    <source>
        <dbReference type="ARBA" id="ARBA00023136"/>
    </source>
</evidence>
<dbReference type="AlphaFoldDB" id="A0A812YCX3"/>
<evidence type="ECO:0000256" key="3">
    <source>
        <dbReference type="ARBA" id="ARBA00022692"/>
    </source>
</evidence>
<proteinExistence type="predicted"/>
<protein>
    <submittedName>
        <fullName evidence="14">ESYT3 protein</fullName>
    </submittedName>
</protein>
<evidence type="ECO:0000256" key="4">
    <source>
        <dbReference type="ARBA" id="ARBA00022723"/>
    </source>
</evidence>
<keyword evidence="6" id="KW-0106">Calcium</keyword>
<evidence type="ECO:0000256" key="5">
    <source>
        <dbReference type="ARBA" id="ARBA00022737"/>
    </source>
</evidence>
<evidence type="ECO:0000256" key="12">
    <source>
        <dbReference type="SAM" id="SignalP"/>
    </source>
</evidence>
<reference evidence="14" key="1">
    <citation type="submission" date="2021-02" db="EMBL/GenBank/DDBJ databases">
        <authorList>
            <person name="Dougan E. K."/>
            <person name="Rhodes N."/>
            <person name="Thang M."/>
            <person name="Chan C."/>
        </authorList>
    </citation>
    <scope>NUCLEOTIDE SEQUENCE</scope>
</reference>
<feature type="domain" description="SMP-LTD" evidence="13">
    <location>
        <begin position="284"/>
        <end position="468"/>
    </location>
</feature>
<dbReference type="CDD" id="cd21670">
    <property type="entry name" value="SMP_ESyt"/>
    <property type="match status" value="1"/>
</dbReference>
<evidence type="ECO:0000256" key="6">
    <source>
        <dbReference type="ARBA" id="ARBA00022837"/>
    </source>
</evidence>
<dbReference type="OrthoDB" id="407011at2759"/>
<keyword evidence="7" id="KW-1133">Transmembrane helix</keyword>
<dbReference type="Proteomes" id="UP000649617">
    <property type="component" value="Unassembled WGS sequence"/>
</dbReference>
<feature type="compositionally biased region" description="Low complexity" evidence="11">
    <location>
        <begin position="542"/>
        <end position="559"/>
    </location>
</feature>
<evidence type="ECO:0000313" key="14">
    <source>
        <dbReference type="EMBL" id="CAE7772068.1"/>
    </source>
</evidence>
<evidence type="ECO:0000313" key="15">
    <source>
        <dbReference type="Proteomes" id="UP000649617"/>
    </source>
</evidence>
<keyword evidence="4" id="KW-0479">Metal-binding</keyword>
<comment type="subcellular location">
    <subcellularLocation>
        <location evidence="1">Membrane</location>
    </subcellularLocation>
</comment>
<evidence type="ECO:0000256" key="2">
    <source>
        <dbReference type="ARBA" id="ARBA00022448"/>
    </source>
</evidence>
<dbReference type="GO" id="GO:0046872">
    <property type="term" value="F:metal ion binding"/>
    <property type="evidence" value="ECO:0007669"/>
    <property type="project" value="UniProtKB-KW"/>
</dbReference>
<dbReference type="Pfam" id="PF17047">
    <property type="entry name" value="SMP_LBD"/>
    <property type="match status" value="1"/>
</dbReference>
<evidence type="ECO:0000259" key="13">
    <source>
        <dbReference type="PROSITE" id="PS51847"/>
    </source>
</evidence>
<feature type="chain" id="PRO_5032785157" evidence="12">
    <location>
        <begin position="16"/>
        <end position="788"/>
    </location>
</feature>
<dbReference type="InterPro" id="IPR031468">
    <property type="entry name" value="SMP_LBD"/>
</dbReference>
<dbReference type="GO" id="GO:0016020">
    <property type="term" value="C:membrane"/>
    <property type="evidence" value="ECO:0007669"/>
    <property type="project" value="UniProtKB-SubCell"/>
</dbReference>
<evidence type="ECO:0000256" key="11">
    <source>
        <dbReference type="SAM" id="MobiDB-lite"/>
    </source>
</evidence>
<feature type="region of interest" description="Disordered" evidence="11">
    <location>
        <begin position="527"/>
        <end position="562"/>
    </location>
</feature>
<evidence type="ECO:0000256" key="7">
    <source>
        <dbReference type="ARBA" id="ARBA00022989"/>
    </source>
</evidence>
<feature type="signal peptide" evidence="12">
    <location>
        <begin position="1"/>
        <end position="15"/>
    </location>
</feature>
<keyword evidence="12" id="KW-0732">Signal</keyword>
<keyword evidence="15" id="KW-1185">Reference proteome</keyword>
<dbReference type="InterPro" id="IPR051634">
    <property type="entry name" value="Extended_Synaptotagmin"/>
</dbReference>
<sequence>MGQRAAHLIVTMALANHLGLNFGGLLPHPSTEVHGADLHACLSAVVGTDYTSLRKQVRHANFDSCFFGSHVLLSTMEGGNQTVGQNVLFQECGFGKDMVRFLTPDFLRKLRKHTKLLKQPTPHFGQERRLRVAVHIRRGDIDVSRQTNRDVSNQIYLKVVNRIRKMVPDGIADVHVYSTTKEGKHASSEFKAYEDAGMTVHLNGDEQVDLAHMAQADVLVQAPSSFSWLAGVLNSNCVVSFKSYPGGLPDWIYHHAGSFKKDDADHLQDCIDEMKPRQRLVRHEAQDLRWVKEALTMLWPKVNAAAERFMIQEVQPQILTELPKFLKSFHFKHFTFGHGIPDVHSIEVWDAPCRDLDSKRQGFEIHVSFKLQSDVEIVASVLGISAGLSYFSLKGCLVIRLDPLLNEEPLVGGIVAYFIDPPVVDFRMTPGVAQVAEYGPLNEVLRNLLETNIRSQLLLPNVIHIPMVDDEDLVDTASVRDAKPLGVLRVTLWDWTHFLSSVSSMAMLNLLVGLAVAWLTAGEPNPEASAVPKPGNLRKQAPEAQEGSQEGESTSSCQTFQFDSSLGPDGGSNMAQCQGDCDEDADCAEGLKCFQRDHNEDVPGCSGGRSWPLMDYCYDPQCESDLPPLDSSYGHDGGTNIPKCSGDCDEDGDCAAGLRCFQRTGNTRVPGCSGRGLPSFDYCYDPADAPPPPTMPPGSGPPCLCVFDIDRTLTGKQGTGGSECPADTEIWGIWDAAYSGGWLTLSEAGANLKETFCSKCYMGIVSHGIASGRNSQERTYLVENLAGC</sequence>